<sequence length="141" mass="15140">MLSYAGPSGYWYAFWELPGLRGAYITVAFALFLWLFIAAGWSMFAQLGVRRAVGAVLCAVGAGLAVPAWVIAAVGIERALTVWDDRGGLLPWGLERVVAVTLRLDIPDEAVWWAAIAGTVVLIVGALLAVRWDAVRRPATG</sequence>
<evidence type="ECO:0000313" key="3">
    <source>
        <dbReference type="Proteomes" id="UP001054811"/>
    </source>
</evidence>
<keyword evidence="1" id="KW-1133">Transmembrane helix</keyword>
<evidence type="ECO:0000313" key="2">
    <source>
        <dbReference type="EMBL" id="UUT35856.1"/>
    </source>
</evidence>
<dbReference type="Proteomes" id="UP001054811">
    <property type="component" value="Chromosome"/>
</dbReference>
<reference evidence="2" key="1">
    <citation type="submission" date="2022-01" db="EMBL/GenBank/DDBJ databases">
        <title>Microbacterium eymi and Microbacterium rhizovicinus sp. nov., isolated from the rhizospheric soil of Elymus tsukushiensis, a plant native to the Dokdo Islands, Republic of Korea.</title>
        <authorList>
            <person name="Hwang Y.J."/>
        </authorList>
    </citation>
    <scope>NUCLEOTIDE SEQUENCE</scope>
    <source>
        <strain evidence="2">KUDC0405</strain>
    </source>
</reference>
<feature type="transmembrane region" description="Helical" evidence="1">
    <location>
        <begin position="110"/>
        <end position="130"/>
    </location>
</feature>
<proteinExistence type="predicted"/>
<dbReference type="EMBL" id="CP091139">
    <property type="protein sequence ID" value="UUT35856.1"/>
    <property type="molecule type" value="Genomic_DNA"/>
</dbReference>
<keyword evidence="1" id="KW-0812">Transmembrane</keyword>
<accession>A0ABY5NKZ8</accession>
<keyword evidence="3" id="KW-1185">Reference proteome</keyword>
<name>A0ABY5NKZ8_9MICO</name>
<gene>
    <name evidence="2" type="ORF">L2X98_22050</name>
</gene>
<feature type="transmembrane region" description="Helical" evidence="1">
    <location>
        <begin position="20"/>
        <end position="41"/>
    </location>
</feature>
<keyword evidence="1" id="KW-0472">Membrane</keyword>
<dbReference type="RefSeq" id="WP_259612487.1">
    <property type="nucleotide sequence ID" value="NZ_CP091139.2"/>
</dbReference>
<protein>
    <submittedName>
        <fullName evidence="2">Uncharacterized protein</fullName>
    </submittedName>
</protein>
<organism evidence="2 3">
    <name type="scientific">Microbacterium elymi</name>
    <dbReference type="NCBI Taxonomy" id="2909587"/>
    <lineage>
        <taxon>Bacteria</taxon>
        <taxon>Bacillati</taxon>
        <taxon>Actinomycetota</taxon>
        <taxon>Actinomycetes</taxon>
        <taxon>Micrococcales</taxon>
        <taxon>Microbacteriaceae</taxon>
        <taxon>Microbacterium</taxon>
    </lineage>
</organism>
<feature type="transmembrane region" description="Helical" evidence="1">
    <location>
        <begin position="53"/>
        <end position="76"/>
    </location>
</feature>
<evidence type="ECO:0000256" key="1">
    <source>
        <dbReference type="SAM" id="Phobius"/>
    </source>
</evidence>